<reference evidence="5" key="1">
    <citation type="submission" date="2025-08" db="UniProtKB">
        <authorList>
            <consortium name="RefSeq"/>
        </authorList>
    </citation>
    <scope>IDENTIFICATION</scope>
    <source>
        <tissue evidence="5">Tentacle</tissue>
    </source>
</reference>
<dbReference type="Proteomes" id="UP000515163">
    <property type="component" value="Unplaced"/>
</dbReference>
<evidence type="ECO:0000313" key="4">
    <source>
        <dbReference type="Proteomes" id="UP000515163"/>
    </source>
</evidence>
<dbReference type="SMART" id="SM00737">
    <property type="entry name" value="ML"/>
    <property type="match status" value="1"/>
</dbReference>
<dbReference type="GO" id="GO:0006689">
    <property type="term" value="P:ganglioside catabolic process"/>
    <property type="evidence" value="ECO:0007669"/>
    <property type="project" value="InterPro"/>
</dbReference>
<dbReference type="PANTHER" id="PTHR17357:SF0">
    <property type="entry name" value="GANGLIOSIDE GM2 ACTIVATOR"/>
    <property type="match status" value="1"/>
</dbReference>
<feature type="domain" description="MD-2-related lipid-recognition" evidence="3">
    <location>
        <begin position="23"/>
        <end position="169"/>
    </location>
</feature>
<dbReference type="GO" id="GO:0005319">
    <property type="term" value="F:lipid transporter activity"/>
    <property type="evidence" value="ECO:0007669"/>
    <property type="project" value="TreeGrafter"/>
</dbReference>
<dbReference type="AlphaFoldDB" id="A0A6P8J8N3"/>
<dbReference type="KEGG" id="aten:116307943"/>
<evidence type="ECO:0000259" key="3">
    <source>
        <dbReference type="SMART" id="SM00737"/>
    </source>
</evidence>
<dbReference type="InterPro" id="IPR036846">
    <property type="entry name" value="GM2-AP_sf"/>
</dbReference>
<dbReference type="PANTHER" id="PTHR17357">
    <property type="entry name" value="GM2 GANGLIOSIDE ACTIVATOR PROTEIN"/>
    <property type="match status" value="1"/>
</dbReference>
<protein>
    <submittedName>
        <fullName evidence="5">Ganglioside GM2 activator-like</fullName>
    </submittedName>
</protein>
<accession>A0A6P8J8N3</accession>
<name>A0A6P8J8N3_ACTTE</name>
<keyword evidence="1 2" id="KW-0732">Signal</keyword>
<feature type="signal peptide" evidence="2">
    <location>
        <begin position="1"/>
        <end position="20"/>
    </location>
</feature>
<dbReference type="RefSeq" id="XP_031574138.1">
    <property type="nucleotide sequence ID" value="XM_031718278.1"/>
</dbReference>
<dbReference type="InterPro" id="IPR028996">
    <property type="entry name" value="GM2-AP"/>
</dbReference>
<dbReference type="Gene3D" id="2.70.220.10">
    <property type="entry name" value="Ganglioside GM2 activator"/>
    <property type="match status" value="1"/>
</dbReference>
<dbReference type="Pfam" id="PF02221">
    <property type="entry name" value="E1_DerP2_DerF2"/>
    <property type="match status" value="1"/>
</dbReference>
<sequence length="172" mass="18791">MASFKQACFLLVVCIFAVDAFSWKNCDRGAPVQVKKVTLSPTPVRLYEGAKITFGGSAEIKGNAGVNYKVELSIKRKAGSWVPIWVPIPCISNVGSCTYTGLSCSKIWKKLNKPAQCPVPAGSHNLPTTTITLPKVDLPSFLTSGTYWARAKLINTDNRRVMACVEIDIKIR</sequence>
<dbReference type="InParanoid" id="A0A6P8J8N3"/>
<keyword evidence="4" id="KW-1185">Reference proteome</keyword>
<dbReference type="GO" id="GO:0008047">
    <property type="term" value="F:enzyme activator activity"/>
    <property type="evidence" value="ECO:0007669"/>
    <property type="project" value="InterPro"/>
</dbReference>
<dbReference type="SUPFAM" id="SSF63707">
    <property type="entry name" value="Ganglioside M2 (gm2) activator"/>
    <property type="match status" value="1"/>
</dbReference>
<dbReference type="FunCoup" id="A0A6P8J8N3">
    <property type="interactions" value="421"/>
</dbReference>
<dbReference type="InterPro" id="IPR003172">
    <property type="entry name" value="ML_dom"/>
</dbReference>
<organism evidence="4 5">
    <name type="scientific">Actinia tenebrosa</name>
    <name type="common">Australian red waratah sea anemone</name>
    <dbReference type="NCBI Taxonomy" id="6105"/>
    <lineage>
        <taxon>Eukaryota</taxon>
        <taxon>Metazoa</taxon>
        <taxon>Cnidaria</taxon>
        <taxon>Anthozoa</taxon>
        <taxon>Hexacorallia</taxon>
        <taxon>Actiniaria</taxon>
        <taxon>Actiniidae</taxon>
        <taxon>Actinia</taxon>
    </lineage>
</organism>
<feature type="chain" id="PRO_5027621122" evidence="2">
    <location>
        <begin position="21"/>
        <end position="172"/>
    </location>
</feature>
<dbReference type="OrthoDB" id="5951115at2759"/>
<dbReference type="GeneID" id="116307943"/>
<evidence type="ECO:0000256" key="2">
    <source>
        <dbReference type="SAM" id="SignalP"/>
    </source>
</evidence>
<evidence type="ECO:0000256" key="1">
    <source>
        <dbReference type="ARBA" id="ARBA00022729"/>
    </source>
</evidence>
<evidence type="ECO:0000313" key="5">
    <source>
        <dbReference type="RefSeq" id="XP_031574138.1"/>
    </source>
</evidence>
<proteinExistence type="predicted"/>
<dbReference type="GO" id="GO:0009898">
    <property type="term" value="C:cytoplasmic side of plasma membrane"/>
    <property type="evidence" value="ECO:0007669"/>
    <property type="project" value="TreeGrafter"/>
</dbReference>
<gene>
    <name evidence="5" type="primary">LOC116307943</name>
</gene>